<feature type="compositionally biased region" description="Polar residues" evidence="1">
    <location>
        <begin position="16"/>
        <end position="25"/>
    </location>
</feature>
<evidence type="ECO:0000256" key="1">
    <source>
        <dbReference type="SAM" id="MobiDB-lite"/>
    </source>
</evidence>
<gene>
    <name evidence="2" type="ORF">FIESC28_07402</name>
</gene>
<dbReference type="AlphaFoldDB" id="A0A366REI4"/>
<dbReference type="Proteomes" id="UP000253153">
    <property type="component" value="Unassembled WGS sequence"/>
</dbReference>
<accession>A0A366REI4</accession>
<feature type="region of interest" description="Disordered" evidence="1">
    <location>
        <begin position="1"/>
        <end position="26"/>
    </location>
</feature>
<evidence type="ECO:0000313" key="2">
    <source>
        <dbReference type="EMBL" id="RBR15222.1"/>
    </source>
</evidence>
<dbReference type="GeneID" id="41996838"/>
<organism evidence="2 3">
    <name type="scientific">Fusarium coffeatum</name>
    <dbReference type="NCBI Taxonomy" id="231269"/>
    <lineage>
        <taxon>Eukaryota</taxon>
        <taxon>Fungi</taxon>
        <taxon>Dikarya</taxon>
        <taxon>Ascomycota</taxon>
        <taxon>Pezizomycotina</taxon>
        <taxon>Sordariomycetes</taxon>
        <taxon>Hypocreomycetidae</taxon>
        <taxon>Hypocreales</taxon>
        <taxon>Nectriaceae</taxon>
        <taxon>Fusarium</taxon>
        <taxon>Fusarium incarnatum-equiseti species complex</taxon>
    </lineage>
</organism>
<reference evidence="2 3" key="1">
    <citation type="submission" date="2018-06" db="EMBL/GenBank/DDBJ databases">
        <title>Fusarium incarnatum-equiseti species complex species 28.</title>
        <authorList>
            <person name="Gardiner D.M."/>
        </authorList>
    </citation>
    <scope>NUCLEOTIDE SEQUENCE [LARGE SCALE GENOMIC DNA]</scope>
    <source>
        <strain evidence="2 3">FIESC_28</strain>
    </source>
</reference>
<keyword evidence="3" id="KW-1185">Reference proteome</keyword>
<name>A0A366REI4_9HYPO</name>
<dbReference type="RefSeq" id="XP_031014397.1">
    <property type="nucleotide sequence ID" value="XM_031161542.1"/>
</dbReference>
<protein>
    <submittedName>
        <fullName evidence="2">Uncharacterized protein</fullName>
    </submittedName>
</protein>
<comment type="caution">
    <text evidence="2">The sequence shown here is derived from an EMBL/GenBank/DDBJ whole genome shotgun (WGS) entry which is preliminary data.</text>
</comment>
<proteinExistence type="predicted"/>
<dbReference type="EMBL" id="QKXC01000157">
    <property type="protein sequence ID" value="RBR15222.1"/>
    <property type="molecule type" value="Genomic_DNA"/>
</dbReference>
<evidence type="ECO:0000313" key="3">
    <source>
        <dbReference type="Proteomes" id="UP000253153"/>
    </source>
</evidence>
<sequence>MSALNSAVQEAEVQLEASQRRQQAAENRLEAIQQELEITERQLAIDERQVEAHRLMLEAARAQLRAEELRASTNAPAPPAGGYPYYATPGRIVALANSPEGAQAIVERIFRDVGANSLEVTVQPRAKSGLPVGDKVTVRVQRSPENGH</sequence>